<accession>A0ABQ6LXD7</accession>
<evidence type="ECO:0008006" key="4">
    <source>
        <dbReference type="Google" id="ProtNLM"/>
    </source>
</evidence>
<dbReference type="Pfam" id="PF10096">
    <property type="entry name" value="DUF2334"/>
    <property type="match status" value="1"/>
</dbReference>
<reference evidence="2 3" key="1">
    <citation type="submission" date="2023-04" db="EMBL/GenBank/DDBJ databases">
        <title>Marinobulbifer ophiurae gen. nov., sp. Nov., isolate from tissue of brittle star Ophioplocus japonicus.</title>
        <authorList>
            <person name="Kawano K."/>
            <person name="Sawayama S."/>
            <person name="Nakagawa S."/>
        </authorList>
    </citation>
    <scope>NUCLEOTIDE SEQUENCE [LARGE SCALE GENOMIC DNA]</scope>
    <source>
        <strain evidence="2 3">NKW57</strain>
    </source>
</reference>
<protein>
    <recommendedName>
        <fullName evidence="4">DUF2334 domain-containing protein</fullName>
    </recommendedName>
</protein>
<feature type="signal peptide" evidence="1">
    <location>
        <begin position="1"/>
        <end position="27"/>
    </location>
</feature>
<dbReference type="Gene3D" id="3.20.20.370">
    <property type="entry name" value="Glycoside hydrolase/deacetylase"/>
    <property type="match status" value="1"/>
</dbReference>
<name>A0ABQ6LXD7_9GAMM</name>
<feature type="chain" id="PRO_5046418454" description="DUF2334 domain-containing protein" evidence="1">
    <location>
        <begin position="28"/>
        <end position="653"/>
    </location>
</feature>
<evidence type="ECO:0000313" key="3">
    <source>
        <dbReference type="Proteomes" id="UP001224392"/>
    </source>
</evidence>
<dbReference type="EMBL" id="BSYJ01000002">
    <property type="protein sequence ID" value="GMG86784.1"/>
    <property type="molecule type" value="Genomic_DNA"/>
</dbReference>
<dbReference type="CDD" id="cd10923">
    <property type="entry name" value="CE4_COG5298"/>
    <property type="match status" value="1"/>
</dbReference>
<evidence type="ECO:0000256" key="1">
    <source>
        <dbReference type="SAM" id="SignalP"/>
    </source>
</evidence>
<evidence type="ECO:0000313" key="2">
    <source>
        <dbReference type="EMBL" id="GMG86784.1"/>
    </source>
</evidence>
<dbReference type="Proteomes" id="UP001224392">
    <property type="component" value="Unassembled WGS sequence"/>
</dbReference>
<gene>
    <name evidence="2" type="ORF">MNKW57_11050</name>
</gene>
<keyword evidence="1" id="KW-0732">Signal</keyword>
<comment type="caution">
    <text evidence="2">The sequence shown here is derived from an EMBL/GenBank/DDBJ whole genome shotgun (WGS) entry which is preliminary data.</text>
</comment>
<sequence>MYIYRPIKPHRLFITIVLLSASLVSQASELKDAVRNLTPTLNVTIVPGTPDPAIKGCGREADRDQCKEEKKALKLKARKIFDENLRKSTFDASKSKKKESSGEEGVKVATNSADASSISVVAAALQSAGLLSGGPKALILFDQPDDVAFSKLGQIYAIMLRNLLGHFDAEVSIQKVSEYLPDEIEGYDVVFYIGSYFDNPIPAAFLQDVVSTEKTVVWFRYNIWQLAWNGDLGFSSRFGLAFNGLRGFDSPPSVDNPAPGFFNTVTYKGVELEKYFDFDVETSSVHADPDAGWMAIADPAKAEAILEVENSVTGEVIPYITRSGNFWYFADLPLSYIGPRDRYLALADILHEILGVDHEPSKYAMLRLEDVASLVNFSNMRSLIDYLSRRDIPYTITAVPFYRDPNGVYNGGDPLELPMAQSESMLNSLDYALTRGGKISLHGYTHQYADEQNPYSGITGDDFEFWHIPNNAVVAEDSVTWASGRIQMAYSALVASGYAPFTWTTPHYQASPNAYAAVNQFFDSRYERSIYYTAVTPLLNLDVNNPDRDFAAGQFFPYLIESDYYGARLYPENLGNIEYDIREIDPASFIDYSWEEVYLNAVYAEVIRDGVASFFFHPFWLEPELGVRGFNDFRRLVRGISDLGYQWITPDQL</sequence>
<dbReference type="RefSeq" id="WP_285763363.1">
    <property type="nucleotide sequence ID" value="NZ_BSYJ01000002.1"/>
</dbReference>
<organism evidence="2 3">
    <name type="scientific">Biformimicrobium ophioploci</name>
    <dbReference type="NCBI Taxonomy" id="3036711"/>
    <lineage>
        <taxon>Bacteria</taxon>
        <taxon>Pseudomonadati</taxon>
        <taxon>Pseudomonadota</taxon>
        <taxon>Gammaproteobacteria</taxon>
        <taxon>Cellvibrionales</taxon>
        <taxon>Microbulbiferaceae</taxon>
        <taxon>Biformimicrobium</taxon>
    </lineage>
</organism>
<dbReference type="InterPro" id="IPR018763">
    <property type="entry name" value="DUF2334"/>
</dbReference>
<keyword evidence="3" id="KW-1185">Reference proteome</keyword>
<proteinExistence type="predicted"/>